<dbReference type="EMBL" id="CP009922">
    <property type="protein sequence ID" value="AKG43282.1"/>
    <property type="molecule type" value="Genomic_DNA"/>
</dbReference>
<accession>A0A0F7FU69</accession>
<dbReference type="AlphaFoldDB" id="A0A0F7FU69"/>
<gene>
    <name evidence="2" type="ORF">SXIM_18980</name>
</gene>
<name>A0A0F7FU69_9ACTN</name>
<reference evidence="2" key="1">
    <citation type="submission" date="2019-08" db="EMBL/GenBank/DDBJ databases">
        <title>Complete genome sequence of a mangrove-derived Streptomyces xiamenensis.</title>
        <authorList>
            <person name="Xu J."/>
        </authorList>
    </citation>
    <scope>NUCLEOTIDE SEQUENCE</scope>
    <source>
        <strain evidence="2">318</strain>
    </source>
</reference>
<keyword evidence="3" id="KW-1185">Reference proteome</keyword>
<evidence type="ECO:0000313" key="2">
    <source>
        <dbReference type="EMBL" id="AKG43282.1"/>
    </source>
</evidence>
<sequence length="54" mass="5677">MQAHGGPSGPVTGRAGTHNSPVRAAHRVSPSLRLHTSTQMGASCKRMDTPGDRR</sequence>
<dbReference type="HOGENOM" id="CLU_3048681_0_0_11"/>
<protein>
    <submittedName>
        <fullName evidence="2">Uncharacterized protein</fullName>
    </submittedName>
</protein>
<proteinExistence type="predicted"/>
<dbReference type="Proteomes" id="UP000034034">
    <property type="component" value="Chromosome"/>
</dbReference>
<feature type="compositionally biased region" description="Basic and acidic residues" evidence="1">
    <location>
        <begin position="45"/>
        <end position="54"/>
    </location>
</feature>
<dbReference type="KEGG" id="sxi:SXIM_18980"/>
<evidence type="ECO:0000256" key="1">
    <source>
        <dbReference type="SAM" id="MobiDB-lite"/>
    </source>
</evidence>
<dbReference type="STRING" id="408015.SXIM_18980"/>
<feature type="region of interest" description="Disordered" evidence="1">
    <location>
        <begin position="1"/>
        <end position="54"/>
    </location>
</feature>
<evidence type="ECO:0000313" key="3">
    <source>
        <dbReference type="Proteomes" id="UP000034034"/>
    </source>
</evidence>
<organism evidence="2 3">
    <name type="scientific">Streptomyces xiamenensis</name>
    <dbReference type="NCBI Taxonomy" id="408015"/>
    <lineage>
        <taxon>Bacteria</taxon>
        <taxon>Bacillati</taxon>
        <taxon>Actinomycetota</taxon>
        <taxon>Actinomycetes</taxon>
        <taxon>Kitasatosporales</taxon>
        <taxon>Streptomycetaceae</taxon>
        <taxon>Streptomyces</taxon>
    </lineage>
</organism>